<evidence type="ECO:0000313" key="2">
    <source>
        <dbReference type="EMBL" id="MFC6316316.1"/>
    </source>
</evidence>
<dbReference type="EMBL" id="JBHSSM010000029">
    <property type="protein sequence ID" value="MFC6316316.1"/>
    <property type="molecule type" value="Genomic_DNA"/>
</dbReference>
<organism evidence="2 3">
    <name type="scientific">Lapidilactobacillus achengensis</name>
    <dbReference type="NCBI Taxonomy" id="2486000"/>
    <lineage>
        <taxon>Bacteria</taxon>
        <taxon>Bacillati</taxon>
        <taxon>Bacillota</taxon>
        <taxon>Bacilli</taxon>
        <taxon>Lactobacillales</taxon>
        <taxon>Lactobacillaceae</taxon>
        <taxon>Lapidilactobacillus</taxon>
    </lineage>
</organism>
<sequence>MTSKTALILGIGLPWLGLALGLLLTIAARRLSDRRIPIYFLLPPILTVAMDLLAQSVAIKRTWAYSLIAVCAWALIYAVYLVKVKDDLKLKSFFLGLWRFYLAISGIWYLFILVWVLAK</sequence>
<comment type="caution">
    <text evidence="2">The sequence shown here is derived from an EMBL/GenBank/DDBJ whole genome shotgun (WGS) entry which is preliminary data.</text>
</comment>
<dbReference type="Pfam" id="PF11877">
    <property type="entry name" value="DUF3397"/>
    <property type="match status" value="1"/>
</dbReference>
<dbReference type="InterPro" id="IPR024515">
    <property type="entry name" value="DUF3397"/>
</dbReference>
<feature type="transmembrane region" description="Helical" evidence="1">
    <location>
        <begin position="38"/>
        <end position="57"/>
    </location>
</feature>
<name>A0ABW1URL6_9LACO</name>
<feature type="transmembrane region" description="Helical" evidence="1">
    <location>
        <begin position="63"/>
        <end position="82"/>
    </location>
</feature>
<dbReference type="Proteomes" id="UP001596310">
    <property type="component" value="Unassembled WGS sequence"/>
</dbReference>
<dbReference type="RefSeq" id="WP_125599219.1">
    <property type="nucleotide sequence ID" value="NZ_JBHSSM010000029.1"/>
</dbReference>
<keyword evidence="1" id="KW-0472">Membrane</keyword>
<feature type="transmembrane region" description="Helical" evidence="1">
    <location>
        <begin position="94"/>
        <end position="118"/>
    </location>
</feature>
<evidence type="ECO:0000313" key="3">
    <source>
        <dbReference type="Proteomes" id="UP001596310"/>
    </source>
</evidence>
<gene>
    <name evidence="2" type="ORF">ACFQHW_12155</name>
</gene>
<protein>
    <submittedName>
        <fullName evidence="2">DUF3397 family protein</fullName>
    </submittedName>
</protein>
<accession>A0ABW1URL6</accession>
<reference evidence="3" key="1">
    <citation type="journal article" date="2019" name="Int. J. Syst. Evol. Microbiol.">
        <title>The Global Catalogue of Microorganisms (GCM) 10K type strain sequencing project: providing services to taxonomists for standard genome sequencing and annotation.</title>
        <authorList>
            <consortium name="The Broad Institute Genomics Platform"/>
            <consortium name="The Broad Institute Genome Sequencing Center for Infectious Disease"/>
            <person name="Wu L."/>
            <person name="Ma J."/>
        </authorList>
    </citation>
    <scope>NUCLEOTIDE SEQUENCE [LARGE SCALE GENOMIC DNA]</scope>
    <source>
        <strain evidence="3">CCM 8897</strain>
    </source>
</reference>
<keyword evidence="1" id="KW-1133">Transmembrane helix</keyword>
<evidence type="ECO:0000256" key="1">
    <source>
        <dbReference type="SAM" id="Phobius"/>
    </source>
</evidence>
<keyword evidence="3" id="KW-1185">Reference proteome</keyword>
<proteinExistence type="predicted"/>
<keyword evidence="1" id="KW-0812">Transmembrane</keyword>
<feature type="transmembrane region" description="Helical" evidence="1">
    <location>
        <begin position="6"/>
        <end position="26"/>
    </location>
</feature>